<dbReference type="Proteomes" id="UP000269883">
    <property type="component" value="Chromosome"/>
</dbReference>
<dbReference type="RefSeq" id="WP_126378209.1">
    <property type="nucleotide sequence ID" value="NZ_AP017378.1"/>
</dbReference>
<accession>A0A2Z6AYD3</accession>
<feature type="chain" id="PRO_5016359473" evidence="1">
    <location>
        <begin position="18"/>
        <end position="115"/>
    </location>
</feature>
<reference evidence="2 3" key="1">
    <citation type="journal article" date="2018" name="Sci. Adv.">
        <title>Multi-heme cytochromes provide a pathway for survival in energy-limited environments.</title>
        <authorList>
            <person name="Deng X."/>
            <person name="Dohmae N."/>
            <person name="Nealson K.H."/>
            <person name="Hashimoto K."/>
            <person name="Okamoto A."/>
        </authorList>
    </citation>
    <scope>NUCLEOTIDE SEQUENCE [LARGE SCALE GENOMIC DNA]</scope>
    <source>
        <strain evidence="2 3">IS5</strain>
    </source>
</reference>
<dbReference type="KEGG" id="dfl:DFE_1533"/>
<keyword evidence="3" id="KW-1185">Reference proteome</keyword>
<keyword evidence="2" id="KW-0808">Transferase</keyword>
<dbReference type="GO" id="GO:0032259">
    <property type="term" value="P:methylation"/>
    <property type="evidence" value="ECO:0007669"/>
    <property type="project" value="UniProtKB-KW"/>
</dbReference>
<dbReference type="EMBL" id="AP017378">
    <property type="protein sequence ID" value="BBD08259.1"/>
    <property type="molecule type" value="Genomic_DNA"/>
</dbReference>
<organism evidence="2 3">
    <name type="scientific">Desulfovibrio ferrophilus</name>
    <dbReference type="NCBI Taxonomy" id="241368"/>
    <lineage>
        <taxon>Bacteria</taxon>
        <taxon>Pseudomonadati</taxon>
        <taxon>Thermodesulfobacteriota</taxon>
        <taxon>Desulfovibrionia</taxon>
        <taxon>Desulfovibrionales</taxon>
        <taxon>Desulfovibrionaceae</taxon>
        <taxon>Desulfovibrio</taxon>
    </lineage>
</organism>
<sequence>MKSMMIGLMCLASILAATGCSRGITQEHARAQCMTWGAQGVGDDPGYFCLERAEVCSDNFIGGELETMNREQCFEHCDQVKSDQRKLHPIDGCEALINKAWGLCRAYCSSKRATR</sequence>
<dbReference type="PROSITE" id="PS51257">
    <property type="entry name" value="PROKAR_LIPOPROTEIN"/>
    <property type="match status" value="1"/>
</dbReference>
<keyword evidence="2" id="KW-0489">Methyltransferase</keyword>
<evidence type="ECO:0000256" key="1">
    <source>
        <dbReference type="SAM" id="SignalP"/>
    </source>
</evidence>
<proteinExistence type="predicted"/>
<feature type="signal peptide" evidence="1">
    <location>
        <begin position="1"/>
        <end position="17"/>
    </location>
</feature>
<protein>
    <submittedName>
        <fullName evidence="2">tRNA (Guanine-N(7)-)-methyltransferase</fullName>
    </submittedName>
</protein>
<dbReference type="GO" id="GO:0008168">
    <property type="term" value="F:methyltransferase activity"/>
    <property type="evidence" value="ECO:0007669"/>
    <property type="project" value="UniProtKB-KW"/>
</dbReference>
<name>A0A2Z6AYD3_9BACT</name>
<evidence type="ECO:0000313" key="2">
    <source>
        <dbReference type="EMBL" id="BBD08259.1"/>
    </source>
</evidence>
<gene>
    <name evidence="2" type="primary">trmB</name>
    <name evidence="2" type="ORF">DFE_1533</name>
</gene>
<keyword evidence="1" id="KW-0732">Signal</keyword>
<dbReference type="AlphaFoldDB" id="A0A2Z6AYD3"/>
<evidence type="ECO:0000313" key="3">
    <source>
        <dbReference type="Proteomes" id="UP000269883"/>
    </source>
</evidence>